<dbReference type="SMART" id="SM00479">
    <property type="entry name" value="EXOIII"/>
    <property type="match status" value="1"/>
</dbReference>
<evidence type="ECO:0000313" key="5">
    <source>
        <dbReference type="EMBL" id="GLS24306.1"/>
    </source>
</evidence>
<comment type="caution">
    <text evidence="5">The sequence shown here is derived from an EMBL/GenBank/DDBJ whole genome shotgun (WGS) entry which is preliminary data.</text>
</comment>
<dbReference type="InterPro" id="IPR013520">
    <property type="entry name" value="Ribonucl_H"/>
</dbReference>
<dbReference type="GO" id="GO:0006259">
    <property type="term" value="P:DNA metabolic process"/>
    <property type="evidence" value="ECO:0007669"/>
    <property type="project" value="UniProtKB-ARBA"/>
</dbReference>
<organism evidence="5 6">
    <name type="scientific">Marinibactrum halimedae</name>
    <dbReference type="NCBI Taxonomy" id="1444977"/>
    <lineage>
        <taxon>Bacteria</taxon>
        <taxon>Pseudomonadati</taxon>
        <taxon>Pseudomonadota</taxon>
        <taxon>Gammaproteobacteria</taxon>
        <taxon>Cellvibrionales</taxon>
        <taxon>Cellvibrionaceae</taxon>
        <taxon>Marinibactrum</taxon>
    </lineage>
</organism>
<proteinExistence type="predicted"/>
<sequence length="221" mass="25100">MLSFQRMIARWRAHSNHTPLSPTLINCWHDSPKLKKALWKQFDFLVVDTETSSLHPQDGELLSIGWVVIRQGSIQLNSSRHLMIRPSQSVGDSATIHQLRDCELNEGITEAEMMTQLIDAAQGKILVFHHASLDLRFLNAACQRCLGGPLLLPTLDTLQIEKQRLERRNQPIVQNALRLGSCRARYNLPIYPAHNALVDALATAELLIAQFSHQWTKEDKK</sequence>
<dbReference type="Proteomes" id="UP001156870">
    <property type="component" value="Unassembled WGS sequence"/>
</dbReference>
<accession>A0AA37WLY5</accession>
<dbReference type="InterPro" id="IPR036397">
    <property type="entry name" value="RNaseH_sf"/>
</dbReference>
<dbReference type="GO" id="GO:0005829">
    <property type="term" value="C:cytosol"/>
    <property type="evidence" value="ECO:0007669"/>
    <property type="project" value="TreeGrafter"/>
</dbReference>
<reference evidence="5 6" key="1">
    <citation type="journal article" date="2014" name="Int. J. Syst. Evol. Microbiol.">
        <title>Complete genome sequence of Corynebacterium casei LMG S-19264T (=DSM 44701T), isolated from a smear-ripened cheese.</title>
        <authorList>
            <consortium name="US DOE Joint Genome Institute (JGI-PGF)"/>
            <person name="Walter F."/>
            <person name="Albersmeier A."/>
            <person name="Kalinowski J."/>
            <person name="Ruckert C."/>
        </authorList>
    </citation>
    <scope>NUCLEOTIDE SEQUENCE [LARGE SCALE GENOMIC DNA]</scope>
    <source>
        <strain evidence="5 6">NBRC 110095</strain>
    </source>
</reference>
<keyword evidence="3" id="KW-0269">Exonuclease</keyword>
<dbReference type="PANTHER" id="PTHR30231">
    <property type="entry name" value="DNA POLYMERASE III SUBUNIT EPSILON"/>
    <property type="match status" value="1"/>
</dbReference>
<dbReference type="SUPFAM" id="SSF53098">
    <property type="entry name" value="Ribonuclease H-like"/>
    <property type="match status" value="1"/>
</dbReference>
<name>A0AA37WLY5_9GAMM</name>
<dbReference type="CDD" id="cd06127">
    <property type="entry name" value="DEDDh"/>
    <property type="match status" value="1"/>
</dbReference>
<dbReference type="Pfam" id="PF00929">
    <property type="entry name" value="RNase_T"/>
    <property type="match status" value="1"/>
</dbReference>
<evidence type="ECO:0000259" key="4">
    <source>
        <dbReference type="SMART" id="SM00479"/>
    </source>
</evidence>
<dbReference type="AlphaFoldDB" id="A0AA37WLY5"/>
<dbReference type="GO" id="GO:0003676">
    <property type="term" value="F:nucleic acid binding"/>
    <property type="evidence" value="ECO:0007669"/>
    <property type="project" value="InterPro"/>
</dbReference>
<protein>
    <submittedName>
        <fullName evidence="5">DNA polymerase III subunit epsilon</fullName>
    </submittedName>
</protein>
<dbReference type="RefSeq" id="WP_232595246.1">
    <property type="nucleotide sequence ID" value="NZ_BSPD01000001.1"/>
</dbReference>
<gene>
    <name evidence="5" type="ORF">GCM10007877_00170</name>
</gene>
<dbReference type="PANTHER" id="PTHR30231:SF4">
    <property type="entry name" value="PROTEIN NEN2"/>
    <property type="match status" value="1"/>
</dbReference>
<dbReference type="InterPro" id="IPR012337">
    <property type="entry name" value="RNaseH-like_sf"/>
</dbReference>
<keyword evidence="2" id="KW-0378">Hydrolase</keyword>
<keyword evidence="6" id="KW-1185">Reference proteome</keyword>
<evidence type="ECO:0000256" key="2">
    <source>
        <dbReference type="ARBA" id="ARBA00022801"/>
    </source>
</evidence>
<evidence type="ECO:0000256" key="3">
    <source>
        <dbReference type="ARBA" id="ARBA00022839"/>
    </source>
</evidence>
<dbReference type="GO" id="GO:0008408">
    <property type="term" value="F:3'-5' exonuclease activity"/>
    <property type="evidence" value="ECO:0007669"/>
    <property type="project" value="TreeGrafter"/>
</dbReference>
<feature type="domain" description="Exonuclease" evidence="4">
    <location>
        <begin position="43"/>
        <end position="216"/>
    </location>
</feature>
<dbReference type="Gene3D" id="3.30.420.10">
    <property type="entry name" value="Ribonuclease H-like superfamily/Ribonuclease H"/>
    <property type="match status" value="1"/>
</dbReference>
<dbReference type="EMBL" id="BSPD01000001">
    <property type="protein sequence ID" value="GLS24306.1"/>
    <property type="molecule type" value="Genomic_DNA"/>
</dbReference>
<evidence type="ECO:0000256" key="1">
    <source>
        <dbReference type="ARBA" id="ARBA00022722"/>
    </source>
</evidence>
<keyword evidence="1" id="KW-0540">Nuclease</keyword>
<evidence type="ECO:0000313" key="6">
    <source>
        <dbReference type="Proteomes" id="UP001156870"/>
    </source>
</evidence>